<keyword evidence="1" id="KW-0472">Membrane</keyword>
<evidence type="ECO:0000256" key="1">
    <source>
        <dbReference type="SAM" id="Phobius"/>
    </source>
</evidence>
<keyword evidence="1" id="KW-1133">Transmembrane helix</keyword>
<dbReference type="AlphaFoldDB" id="A0A1D9P851"/>
<evidence type="ECO:0000313" key="3">
    <source>
        <dbReference type="Proteomes" id="UP000178198"/>
    </source>
</evidence>
<sequence length="78" mass="9181">MLLFCFTFFYKKNPFGVFTKRVYIIINDTFGNQQTSNFAQDIETVVNCLFFLILIVIIVILIVIESYFNYLFSNKKAS</sequence>
<name>A0A1D9P851_9FLAO</name>
<organism evidence="2 3">
    <name type="scientific">Flavobacterium commune</name>
    <dbReference type="NCBI Taxonomy" id="1306519"/>
    <lineage>
        <taxon>Bacteria</taxon>
        <taxon>Pseudomonadati</taxon>
        <taxon>Bacteroidota</taxon>
        <taxon>Flavobacteriia</taxon>
        <taxon>Flavobacteriales</taxon>
        <taxon>Flavobacteriaceae</taxon>
        <taxon>Flavobacterium</taxon>
    </lineage>
</organism>
<dbReference type="KEGG" id="fcm:BIW12_04205"/>
<protein>
    <submittedName>
        <fullName evidence="2">Uncharacterized protein</fullName>
    </submittedName>
</protein>
<evidence type="ECO:0000313" key="2">
    <source>
        <dbReference type="EMBL" id="AOZ98702.1"/>
    </source>
</evidence>
<keyword evidence="3" id="KW-1185">Reference proteome</keyword>
<feature type="transmembrane region" description="Helical" evidence="1">
    <location>
        <begin position="49"/>
        <end position="72"/>
    </location>
</feature>
<dbReference type="EMBL" id="CP017774">
    <property type="protein sequence ID" value="AOZ98702.1"/>
    <property type="molecule type" value="Genomic_DNA"/>
</dbReference>
<accession>A0A1D9P851</accession>
<keyword evidence="1" id="KW-0812">Transmembrane</keyword>
<proteinExistence type="predicted"/>
<gene>
    <name evidence="2" type="ORF">BIW12_04205</name>
</gene>
<reference evidence="2 3" key="1">
    <citation type="submission" date="2016-10" db="EMBL/GenBank/DDBJ databases">
        <title>Complete Genome Sequence of Flavobacterium sp. PK15.</title>
        <authorList>
            <person name="Ekwe A."/>
            <person name="Kim S.B."/>
        </authorList>
    </citation>
    <scope>NUCLEOTIDE SEQUENCE [LARGE SCALE GENOMIC DNA]</scope>
    <source>
        <strain evidence="2 3">PK15</strain>
    </source>
</reference>
<dbReference type="Proteomes" id="UP000178198">
    <property type="component" value="Chromosome"/>
</dbReference>